<dbReference type="RefSeq" id="WP_158955586.1">
    <property type="nucleotide sequence ID" value="NZ_CP046915.1"/>
</dbReference>
<dbReference type="OrthoDB" id="9091181at2"/>
<name>A0A7Z2GNZ5_9BURK</name>
<sequence>MGEVAAHSAMQAENEATGRARFNPADVSAIQVWSDRLIHEIEARTGFVLAGGEITMRSLPRCATMGLKLGAPAWANNHPRPRGITHVVQVVRRPGDDAPFVSESIGSAVAPGVRLTALETWLACSEAHLRAREIWAVDPFLLAAKT</sequence>
<dbReference type="EMBL" id="CP046915">
    <property type="protein sequence ID" value="QGZ65295.1"/>
    <property type="molecule type" value="Genomic_DNA"/>
</dbReference>
<dbReference type="Proteomes" id="UP000433577">
    <property type="component" value="Chromosome 3"/>
</dbReference>
<keyword evidence="2" id="KW-1185">Reference proteome</keyword>
<gene>
    <name evidence="1" type="ORF">FAZ98_26360</name>
</gene>
<accession>A0A7Z2GNZ5</accession>
<evidence type="ECO:0000313" key="1">
    <source>
        <dbReference type="EMBL" id="QGZ65295.1"/>
    </source>
</evidence>
<protein>
    <submittedName>
        <fullName evidence="1">Uncharacterized protein</fullName>
    </submittedName>
</protein>
<dbReference type="AlphaFoldDB" id="A0A7Z2GNZ5"/>
<dbReference type="KEGG" id="pacs:FAZ98_26360"/>
<proteinExistence type="predicted"/>
<organism evidence="1 2">
    <name type="scientific">Paraburkholderia acidisoli</name>
    <dbReference type="NCBI Taxonomy" id="2571748"/>
    <lineage>
        <taxon>Bacteria</taxon>
        <taxon>Pseudomonadati</taxon>
        <taxon>Pseudomonadota</taxon>
        <taxon>Betaproteobacteria</taxon>
        <taxon>Burkholderiales</taxon>
        <taxon>Burkholderiaceae</taxon>
        <taxon>Paraburkholderia</taxon>
    </lineage>
</organism>
<reference evidence="1 2" key="1">
    <citation type="submission" date="2019-12" db="EMBL/GenBank/DDBJ databases">
        <title>Paraburkholderia acidiphila 7Q-K02 sp. nov and Paraburkholderia acidisoli DHF22 sp. nov., two strains isolated from forest soil.</title>
        <authorList>
            <person name="Gao Z."/>
            <person name="Qiu L."/>
        </authorList>
    </citation>
    <scope>NUCLEOTIDE SEQUENCE [LARGE SCALE GENOMIC DNA]</scope>
    <source>
        <strain evidence="1 2">DHF22</strain>
    </source>
</reference>
<evidence type="ECO:0000313" key="2">
    <source>
        <dbReference type="Proteomes" id="UP000433577"/>
    </source>
</evidence>